<evidence type="ECO:0000313" key="2">
    <source>
        <dbReference type="EMBL" id="MEM5536536.1"/>
    </source>
</evidence>
<proteinExistence type="predicted"/>
<dbReference type="PANTHER" id="PTHR11895">
    <property type="entry name" value="TRANSAMIDASE"/>
    <property type="match status" value="1"/>
</dbReference>
<feature type="domain" description="Amidase" evidence="1">
    <location>
        <begin position="36"/>
        <end position="239"/>
    </location>
</feature>
<dbReference type="Pfam" id="PF01425">
    <property type="entry name" value="Amidase"/>
    <property type="match status" value="2"/>
</dbReference>
<comment type="caution">
    <text evidence="2">The sequence shown here is derived from an EMBL/GenBank/DDBJ whole genome shotgun (WGS) entry which is preliminary data.</text>
</comment>
<feature type="domain" description="Amidase" evidence="1">
    <location>
        <begin position="299"/>
        <end position="418"/>
    </location>
</feature>
<name>A0ABU9TSZ6_9GAMM</name>
<dbReference type="EMBL" id="JBBMRA010000007">
    <property type="protein sequence ID" value="MEM5536536.1"/>
    <property type="molecule type" value="Genomic_DNA"/>
</dbReference>
<dbReference type="RefSeq" id="WP_342854338.1">
    <property type="nucleotide sequence ID" value="NZ_JBBMRA010000007.1"/>
</dbReference>
<dbReference type="InterPro" id="IPR036928">
    <property type="entry name" value="AS_sf"/>
</dbReference>
<evidence type="ECO:0000313" key="3">
    <source>
        <dbReference type="Proteomes" id="UP001449225"/>
    </source>
</evidence>
<evidence type="ECO:0000259" key="1">
    <source>
        <dbReference type="Pfam" id="PF01425"/>
    </source>
</evidence>
<organism evidence="2 3">
    <name type="scientific">Neptuniibacter pectenicola</name>
    <dbReference type="NCBI Taxonomy" id="1806669"/>
    <lineage>
        <taxon>Bacteria</taxon>
        <taxon>Pseudomonadati</taxon>
        <taxon>Pseudomonadota</taxon>
        <taxon>Gammaproteobacteria</taxon>
        <taxon>Oceanospirillales</taxon>
        <taxon>Oceanospirillaceae</taxon>
        <taxon>Neptuniibacter</taxon>
    </lineage>
</organism>
<accession>A0ABU9TSZ6</accession>
<reference evidence="2 3" key="1">
    <citation type="submission" date="2024-03" db="EMBL/GenBank/DDBJ databases">
        <title>Community enrichment and isolation of bacterial strains for fucoidan degradation.</title>
        <authorList>
            <person name="Sichert A."/>
        </authorList>
    </citation>
    <scope>NUCLEOTIDE SEQUENCE [LARGE SCALE GENOMIC DNA]</scope>
    <source>
        <strain evidence="2 3">AS76</strain>
    </source>
</reference>
<dbReference type="InterPro" id="IPR023631">
    <property type="entry name" value="Amidase_dom"/>
</dbReference>
<gene>
    <name evidence="2" type="ORF">WNY58_09045</name>
</gene>
<dbReference type="PANTHER" id="PTHR11895:SF151">
    <property type="entry name" value="GLUTAMYL-TRNA(GLN) AMIDOTRANSFERASE SUBUNIT A"/>
    <property type="match status" value="1"/>
</dbReference>
<dbReference type="Gene3D" id="3.90.1300.10">
    <property type="entry name" value="Amidase signature (AS) domain"/>
    <property type="match status" value="1"/>
</dbReference>
<protein>
    <submittedName>
        <fullName evidence="2">Amidase</fullName>
    </submittedName>
</protein>
<sequence length="440" mass="47994">MSHTNNYLFNPDSASRPACKPLDANNDSEISIKQYTQAIIKRIQSSTIDAFSTIESQPAALSETPTRKAFTTLPLKGMCFAVKEVIDAKGYVCNLGCQAFTGRVPTLDADIVQQLQQLGAQLVGITRSTEMAIAKETSTVNPWHSGHTPGGSSSGSAAAVGAGLVPFALGTQTIGSIIRPAAYCGAVGFKPSKGIGSLTGVLNLSTTLDHLGYFADSLSRLTTTLNQLYPNTFTDKKARPFKVLFLKPWFAMDDEYTWQARKAYIKKQLKNHAIDYCEASLDQTIAAQEEQVTHSILCYEMYQHWGDTLLNNKETSEYLQSFLTKGQSITKQAYEQSLKTRAEMGTQVDTWLNDHDIIVFPSVTGLPPKLGDGTGSRDTQRLWTLLGMPAINLPIGFEQGFPTNVQLIAKRGQDKQLLAAAAQLLSCITTTQADTTDHHV</sequence>
<keyword evidence="3" id="KW-1185">Reference proteome</keyword>
<dbReference type="Proteomes" id="UP001449225">
    <property type="component" value="Unassembled WGS sequence"/>
</dbReference>
<dbReference type="InterPro" id="IPR000120">
    <property type="entry name" value="Amidase"/>
</dbReference>
<dbReference type="SUPFAM" id="SSF75304">
    <property type="entry name" value="Amidase signature (AS) enzymes"/>
    <property type="match status" value="1"/>
</dbReference>